<dbReference type="OrthoDB" id="104731at2759"/>
<dbReference type="AlphaFoldDB" id="A0A2P4XEI3"/>
<dbReference type="InterPro" id="IPR051320">
    <property type="entry name" value="Viral_Replic_Matur_Polypro"/>
</dbReference>
<dbReference type="EMBL" id="NCKW01011240">
    <property type="protein sequence ID" value="POM63957.1"/>
    <property type="molecule type" value="Genomic_DNA"/>
</dbReference>
<feature type="domain" description="Reverse transcriptase/retrotransposon-derived protein RNase H-like" evidence="1">
    <location>
        <begin position="22"/>
        <end position="104"/>
    </location>
</feature>
<dbReference type="Pfam" id="PF17919">
    <property type="entry name" value="RT_RNaseH_2"/>
    <property type="match status" value="1"/>
</dbReference>
<evidence type="ECO:0000313" key="2">
    <source>
        <dbReference type="EMBL" id="POM63957.1"/>
    </source>
</evidence>
<dbReference type="PANTHER" id="PTHR33064:SF37">
    <property type="entry name" value="RIBONUCLEASE H"/>
    <property type="match status" value="1"/>
</dbReference>
<evidence type="ECO:0000259" key="1">
    <source>
        <dbReference type="Pfam" id="PF17919"/>
    </source>
</evidence>
<accession>A0A2P4XEI3</accession>
<dbReference type="SUPFAM" id="SSF56672">
    <property type="entry name" value="DNA/RNA polymerases"/>
    <property type="match status" value="1"/>
</dbReference>
<dbReference type="InterPro" id="IPR041577">
    <property type="entry name" value="RT_RNaseH_2"/>
</dbReference>
<evidence type="ECO:0000313" key="3">
    <source>
        <dbReference type="Proteomes" id="UP000237271"/>
    </source>
</evidence>
<gene>
    <name evidence="2" type="ORF">PHPALM_20584</name>
</gene>
<protein>
    <recommendedName>
        <fullName evidence="1">Reverse transcriptase/retrotransposon-derived protein RNase H-like domain-containing protein</fullName>
    </recommendedName>
</protein>
<dbReference type="PANTHER" id="PTHR33064">
    <property type="entry name" value="POL PROTEIN"/>
    <property type="match status" value="1"/>
</dbReference>
<organism evidence="2 3">
    <name type="scientific">Phytophthora palmivora</name>
    <dbReference type="NCBI Taxonomy" id="4796"/>
    <lineage>
        <taxon>Eukaryota</taxon>
        <taxon>Sar</taxon>
        <taxon>Stramenopiles</taxon>
        <taxon>Oomycota</taxon>
        <taxon>Peronosporomycetes</taxon>
        <taxon>Peronosporales</taxon>
        <taxon>Peronosporaceae</taxon>
        <taxon>Phytophthora</taxon>
    </lineage>
</organism>
<dbReference type="Proteomes" id="UP000237271">
    <property type="component" value="Unassembled WGS sequence"/>
</dbReference>
<keyword evidence="3" id="KW-1185">Reference proteome</keyword>
<name>A0A2P4XEI3_9STRA</name>
<dbReference type="InterPro" id="IPR043502">
    <property type="entry name" value="DNA/RNA_pol_sf"/>
</dbReference>
<proteinExistence type="predicted"/>
<sequence length="111" mass="12038">MAQVSRRTKRVASGLPVALTVQECAAYDAVKHALANSATLVFPKPEAEMILLTDASDVGWSVIVTQVASWESDADIQDQQHELLISLGGSFTGAQKNWSIIEKNIPYSYGM</sequence>
<reference evidence="2 3" key="1">
    <citation type="journal article" date="2017" name="Genome Biol. Evol.">
        <title>Phytophthora megakarya and P. palmivora, closely related causal agents of cacao black pod rot, underwent increases in genome sizes and gene numbers by different mechanisms.</title>
        <authorList>
            <person name="Ali S.S."/>
            <person name="Shao J."/>
            <person name="Lary D.J."/>
            <person name="Kronmiller B."/>
            <person name="Shen D."/>
            <person name="Strem M.D."/>
            <person name="Amoako-Attah I."/>
            <person name="Akrofi A.Y."/>
            <person name="Begoude B.A."/>
            <person name="Ten Hoopen G.M."/>
            <person name="Coulibaly K."/>
            <person name="Kebe B.I."/>
            <person name="Melnick R.L."/>
            <person name="Guiltinan M.J."/>
            <person name="Tyler B.M."/>
            <person name="Meinhardt L.W."/>
            <person name="Bailey B.A."/>
        </authorList>
    </citation>
    <scope>NUCLEOTIDE SEQUENCE [LARGE SCALE GENOMIC DNA]</scope>
    <source>
        <strain evidence="3">sbr112.9</strain>
    </source>
</reference>
<comment type="caution">
    <text evidence="2">The sequence shown here is derived from an EMBL/GenBank/DDBJ whole genome shotgun (WGS) entry which is preliminary data.</text>
</comment>